<proteinExistence type="predicted"/>
<gene>
    <name evidence="1" type="ORF">S06H3_64975</name>
</gene>
<feature type="non-terminal residue" evidence="1">
    <location>
        <position position="34"/>
    </location>
</feature>
<accession>X1S999</accession>
<protein>
    <submittedName>
        <fullName evidence="1">Uncharacterized protein</fullName>
    </submittedName>
</protein>
<evidence type="ECO:0000313" key="1">
    <source>
        <dbReference type="EMBL" id="GAI64364.1"/>
    </source>
</evidence>
<organism evidence="1">
    <name type="scientific">marine sediment metagenome</name>
    <dbReference type="NCBI Taxonomy" id="412755"/>
    <lineage>
        <taxon>unclassified sequences</taxon>
        <taxon>metagenomes</taxon>
        <taxon>ecological metagenomes</taxon>
    </lineage>
</organism>
<sequence>MKAQGAVKPGAKIKAKMAEKTGGIKAGKTIPFPG</sequence>
<reference evidence="1" key="1">
    <citation type="journal article" date="2014" name="Front. Microbiol.">
        <title>High frequency of phylogenetically diverse reductive dehalogenase-homologous genes in deep subseafloor sedimentary metagenomes.</title>
        <authorList>
            <person name="Kawai M."/>
            <person name="Futagami T."/>
            <person name="Toyoda A."/>
            <person name="Takaki Y."/>
            <person name="Nishi S."/>
            <person name="Hori S."/>
            <person name="Arai W."/>
            <person name="Tsubouchi T."/>
            <person name="Morono Y."/>
            <person name="Uchiyama I."/>
            <person name="Ito T."/>
            <person name="Fujiyama A."/>
            <person name="Inagaki F."/>
            <person name="Takami H."/>
        </authorList>
    </citation>
    <scope>NUCLEOTIDE SEQUENCE</scope>
    <source>
        <strain evidence="1">Expedition CK06-06</strain>
    </source>
</reference>
<comment type="caution">
    <text evidence="1">The sequence shown here is derived from an EMBL/GenBank/DDBJ whole genome shotgun (WGS) entry which is preliminary data.</text>
</comment>
<name>X1S999_9ZZZZ</name>
<dbReference type="AlphaFoldDB" id="X1S999"/>
<dbReference type="EMBL" id="BARV01043567">
    <property type="protein sequence ID" value="GAI64364.1"/>
    <property type="molecule type" value="Genomic_DNA"/>
</dbReference>